<keyword evidence="2" id="KW-1185">Reference proteome</keyword>
<name>A0ABY6ZLW4_9BACL</name>
<protein>
    <submittedName>
        <fullName evidence="1">Uncharacterized protein</fullName>
    </submittedName>
</protein>
<accession>A0ABY6ZLW4</accession>
<proteinExistence type="predicted"/>
<evidence type="ECO:0000313" key="2">
    <source>
        <dbReference type="Proteomes" id="UP001164761"/>
    </source>
</evidence>
<dbReference type="Proteomes" id="UP001164761">
    <property type="component" value="Chromosome"/>
</dbReference>
<organism evidence="1 2">
    <name type="scientific">Alicyclobacillus fastidiosus</name>
    <dbReference type="NCBI Taxonomy" id="392011"/>
    <lineage>
        <taxon>Bacteria</taxon>
        <taxon>Bacillati</taxon>
        <taxon>Bacillota</taxon>
        <taxon>Bacilli</taxon>
        <taxon>Bacillales</taxon>
        <taxon>Alicyclobacillaceae</taxon>
        <taxon>Alicyclobacillus</taxon>
    </lineage>
</organism>
<reference evidence="1" key="1">
    <citation type="submission" date="2022-08" db="EMBL/GenBank/DDBJ databases">
        <title>Alicyclobacillus fastidiosus DSM 17978, complete genome.</title>
        <authorList>
            <person name="Wang Q."/>
            <person name="Cai R."/>
            <person name="Wang Z."/>
        </authorList>
    </citation>
    <scope>NUCLEOTIDE SEQUENCE</scope>
    <source>
        <strain evidence="1">DSM 17978</strain>
    </source>
</reference>
<dbReference type="RefSeq" id="WP_268007733.1">
    <property type="nucleotide sequence ID" value="NZ_BSUT01000001.1"/>
</dbReference>
<sequence length="59" mass="6639">MPFQIQMGFFNGLLLTTMLSLAEGLPWFQTGTFSFELTITAMINICNFPEKKSVPCSMN</sequence>
<gene>
    <name evidence="1" type="ORF">NZD89_10810</name>
</gene>
<evidence type="ECO:0000313" key="1">
    <source>
        <dbReference type="EMBL" id="WAH43827.1"/>
    </source>
</evidence>
<dbReference type="EMBL" id="CP104067">
    <property type="protein sequence ID" value="WAH43827.1"/>
    <property type="molecule type" value="Genomic_DNA"/>
</dbReference>